<evidence type="ECO:0000256" key="7">
    <source>
        <dbReference type="ARBA" id="ARBA00022840"/>
    </source>
</evidence>
<keyword evidence="10" id="KW-0594">Phospholipid biosynthesis</keyword>
<dbReference type="SMART" id="SM00046">
    <property type="entry name" value="DAGKc"/>
    <property type="match status" value="1"/>
</dbReference>
<comment type="cofactor">
    <cofactor evidence="1">
        <name>Mg(2+)</name>
        <dbReference type="ChEBI" id="CHEBI:18420"/>
    </cofactor>
</comment>
<dbReference type="Proteomes" id="UP000595564">
    <property type="component" value="Chromosome"/>
</dbReference>
<dbReference type="Pfam" id="PF00781">
    <property type="entry name" value="DAGK_cat"/>
    <property type="match status" value="1"/>
</dbReference>
<dbReference type="GO" id="GO:0008654">
    <property type="term" value="P:phospholipid biosynthetic process"/>
    <property type="evidence" value="ECO:0007669"/>
    <property type="project" value="UniProtKB-KW"/>
</dbReference>
<evidence type="ECO:0000313" key="13">
    <source>
        <dbReference type="EMBL" id="BBB31702.1"/>
    </source>
</evidence>
<dbReference type="InterPro" id="IPR050187">
    <property type="entry name" value="Lipid_Phosphate_FormReg"/>
</dbReference>
<keyword evidence="11" id="KW-1208">Phospholipid metabolism</keyword>
<dbReference type="GO" id="GO:0016301">
    <property type="term" value="F:kinase activity"/>
    <property type="evidence" value="ECO:0007669"/>
    <property type="project" value="UniProtKB-KW"/>
</dbReference>
<evidence type="ECO:0000256" key="6">
    <source>
        <dbReference type="ARBA" id="ARBA00022777"/>
    </source>
</evidence>
<reference evidence="13 14" key="1">
    <citation type="journal article" date="2012" name="Extremophiles">
        <title>Thermotomaculum hydrothermale gen. nov., sp. nov., a novel heterotrophic thermophile within the phylum Acidobacteria from a deep-sea hydrothermal vent chimney in the Southern Okinawa Trough.</title>
        <authorList>
            <person name="Izumi H."/>
            <person name="Nunoura T."/>
            <person name="Miyazaki M."/>
            <person name="Mino S."/>
            <person name="Toki T."/>
            <person name="Takai K."/>
            <person name="Sako Y."/>
            <person name="Sawabe T."/>
            <person name="Nakagawa S."/>
        </authorList>
    </citation>
    <scope>NUCLEOTIDE SEQUENCE [LARGE SCALE GENOMIC DNA]</scope>
    <source>
        <strain evidence="13 14">AC55</strain>
    </source>
</reference>
<keyword evidence="2" id="KW-0444">Lipid biosynthesis</keyword>
<dbReference type="GO" id="GO:0046872">
    <property type="term" value="F:metal ion binding"/>
    <property type="evidence" value="ECO:0007669"/>
    <property type="project" value="UniProtKB-KW"/>
</dbReference>
<feature type="domain" description="DAGKc" evidence="12">
    <location>
        <begin position="1"/>
        <end position="132"/>
    </location>
</feature>
<dbReference type="PROSITE" id="PS50146">
    <property type="entry name" value="DAGK"/>
    <property type="match status" value="1"/>
</dbReference>
<keyword evidence="14" id="KW-1185">Reference proteome</keyword>
<dbReference type="GO" id="GO:0005886">
    <property type="term" value="C:plasma membrane"/>
    <property type="evidence" value="ECO:0007669"/>
    <property type="project" value="TreeGrafter"/>
</dbReference>
<dbReference type="Gene3D" id="3.40.50.10330">
    <property type="entry name" value="Probable inorganic polyphosphate/atp-NAD kinase, domain 1"/>
    <property type="match status" value="1"/>
</dbReference>
<keyword evidence="7" id="KW-0067">ATP-binding</keyword>
<dbReference type="NCBIfam" id="TIGR00147">
    <property type="entry name" value="YegS/Rv2252/BmrU family lipid kinase"/>
    <property type="match status" value="1"/>
</dbReference>
<evidence type="ECO:0000256" key="3">
    <source>
        <dbReference type="ARBA" id="ARBA00022679"/>
    </source>
</evidence>
<protein>
    <submittedName>
        <fullName evidence="13">Diacylglycerol kinase</fullName>
    </submittedName>
</protein>
<dbReference type="PANTHER" id="PTHR12358:SF106">
    <property type="entry name" value="LIPID KINASE YEGS"/>
    <property type="match status" value="1"/>
</dbReference>
<gene>
    <name evidence="13" type="ORF">TTHT_0049</name>
</gene>
<organism evidence="13 14">
    <name type="scientific">Thermotomaculum hydrothermale</name>
    <dbReference type="NCBI Taxonomy" id="981385"/>
    <lineage>
        <taxon>Bacteria</taxon>
        <taxon>Pseudomonadati</taxon>
        <taxon>Acidobacteriota</taxon>
        <taxon>Holophagae</taxon>
        <taxon>Thermotomaculales</taxon>
        <taxon>Thermotomaculaceae</taxon>
        <taxon>Thermotomaculum</taxon>
    </lineage>
</organism>
<dbReference type="Pfam" id="PF19279">
    <property type="entry name" value="YegS_C"/>
    <property type="match status" value="1"/>
</dbReference>
<dbReference type="GO" id="GO:0005524">
    <property type="term" value="F:ATP binding"/>
    <property type="evidence" value="ECO:0007669"/>
    <property type="project" value="UniProtKB-KW"/>
</dbReference>
<dbReference type="InterPro" id="IPR005218">
    <property type="entry name" value="Diacylglycerol/lipid_kinase"/>
</dbReference>
<dbReference type="KEGG" id="thyd:TTHT_0049"/>
<sequence>MDFGVLFNPFSGGGKARNFREYLKQKLLKTDKKFIWIETKKAGDGTKITEFFLNRGIKKILVCGGDGTINESVSALAENKNDAHIFILPLGIGNDFVRSIKLNFTPEKLLDIFLEEKYAIKSVDCGKINGNFFVNNCGIGFDGAVTKLAEKLRGTKDPYTKAALRKILFYKGFKAKVRIDGKLKANGNLLLLVISNGEYYGRGIKITPGASIDDGYFNILIVENVGVMKRLPLFYSVKKENHIKREEFKFFKGKEIEVDFFDKSVDCHTDGLYLNLSDVSRISMLHKKVKIAYSLKGDKK</sequence>
<keyword evidence="6 13" id="KW-0418">Kinase</keyword>
<evidence type="ECO:0000256" key="11">
    <source>
        <dbReference type="ARBA" id="ARBA00023264"/>
    </source>
</evidence>
<evidence type="ECO:0000256" key="10">
    <source>
        <dbReference type="ARBA" id="ARBA00023209"/>
    </source>
</evidence>
<dbReference type="InterPro" id="IPR016064">
    <property type="entry name" value="NAD/diacylglycerol_kinase_sf"/>
</dbReference>
<accession>A0A7R6PK84</accession>
<dbReference type="InterPro" id="IPR045540">
    <property type="entry name" value="YegS/DAGK_C"/>
</dbReference>
<keyword evidence="3" id="KW-0808">Transferase</keyword>
<evidence type="ECO:0000256" key="1">
    <source>
        <dbReference type="ARBA" id="ARBA00001946"/>
    </source>
</evidence>
<dbReference type="EMBL" id="AP017470">
    <property type="protein sequence ID" value="BBB31702.1"/>
    <property type="molecule type" value="Genomic_DNA"/>
</dbReference>
<dbReference type="AlphaFoldDB" id="A0A7R6PK84"/>
<evidence type="ECO:0000313" key="14">
    <source>
        <dbReference type="Proteomes" id="UP000595564"/>
    </source>
</evidence>
<dbReference type="InterPro" id="IPR001206">
    <property type="entry name" value="Diacylglycerol_kinase_cat_dom"/>
</dbReference>
<dbReference type="RefSeq" id="WP_201328032.1">
    <property type="nucleotide sequence ID" value="NZ_AP017470.1"/>
</dbReference>
<keyword evidence="9" id="KW-0443">Lipid metabolism</keyword>
<proteinExistence type="predicted"/>
<dbReference type="SUPFAM" id="SSF111331">
    <property type="entry name" value="NAD kinase/diacylglycerol kinase-like"/>
    <property type="match status" value="1"/>
</dbReference>
<evidence type="ECO:0000256" key="8">
    <source>
        <dbReference type="ARBA" id="ARBA00022842"/>
    </source>
</evidence>
<keyword evidence="4" id="KW-0479">Metal-binding</keyword>
<dbReference type="PANTHER" id="PTHR12358">
    <property type="entry name" value="SPHINGOSINE KINASE"/>
    <property type="match status" value="1"/>
</dbReference>
<evidence type="ECO:0000256" key="5">
    <source>
        <dbReference type="ARBA" id="ARBA00022741"/>
    </source>
</evidence>
<evidence type="ECO:0000256" key="9">
    <source>
        <dbReference type="ARBA" id="ARBA00023098"/>
    </source>
</evidence>
<evidence type="ECO:0000256" key="4">
    <source>
        <dbReference type="ARBA" id="ARBA00022723"/>
    </source>
</evidence>
<dbReference type="InterPro" id="IPR017438">
    <property type="entry name" value="ATP-NAD_kinase_N"/>
</dbReference>
<name>A0A7R6PK84_9BACT</name>
<evidence type="ECO:0000256" key="2">
    <source>
        <dbReference type="ARBA" id="ARBA00022516"/>
    </source>
</evidence>
<keyword evidence="5" id="KW-0547">Nucleotide-binding</keyword>
<evidence type="ECO:0000259" key="12">
    <source>
        <dbReference type="PROSITE" id="PS50146"/>
    </source>
</evidence>
<dbReference type="Gene3D" id="2.60.200.40">
    <property type="match status" value="1"/>
</dbReference>
<keyword evidence="8" id="KW-0460">Magnesium</keyword>